<evidence type="ECO:0000256" key="4">
    <source>
        <dbReference type="ARBA" id="ARBA00022825"/>
    </source>
</evidence>
<evidence type="ECO:0000256" key="1">
    <source>
        <dbReference type="ARBA" id="ARBA00011073"/>
    </source>
</evidence>
<feature type="domain" description="Secretion system C-terminal sorting" evidence="6">
    <location>
        <begin position="599"/>
        <end position="672"/>
    </location>
</feature>
<dbReference type="Gene3D" id="3.40.50.200">
    <property type="entry name" value="Peptidase S8/S53 domain"/>
    <property type="match status" value="1"/>
</dbReference>
<dbReference type="PRINTS" id="PR00723">
    <property type="entry name" value="SUBTILISIN"/>
</dbReference>
<evidence type="ECO:0000313" key="7">
    <source>
        <dbReference type="EMBL" id="KAA6323445.1"/>
    </source>
</evidence>
<dbReference type="PROSITE" id="PS00138">
    <property type="entry name" value="SUBTILASE_SER"/>
    <property type="match status" value="1"/>
</dbReference>
<dbReference type="GO" id="GO:0006508">
    <property type="term" value="P:proteolysis"/>
    <property type="evidence" value="ECO:0007669"/>
    <property type="project" value="UniProtKB-KW"/>
</dbReference>
<comment type="similarity">
    <text evidence="1">Belongs to the peptidase S8 family.</text>
</comment>
<name>A0A5J4QQ77_9ZZZZ</name>
<dbReference type="InterPro" id="IPR000209">
    <property type="entry name" value="Peptidase_S8/S53_dom"/>
</dbReference>
<dbReference type="SUPFAM" id="SSF52743">
    <property type="entry name" value="Subtilisin-like"/>
    <property type="match status" value="1"/>
</dbReference>
<dbReference type="AlphaFoldDB" id="A0A5J4QQ77"/>
<organism evidence="7">
    <name type="scientific">termite gut metagenome</name>
    <dbReference type="NCBI Taxonomy" id="433724"/>
    <lineage>
        <taxon>unclassified sequences</taxon>
        <taxon>metagenomes</taxon>
        <taxon>organismal metagenomes</taxon>
    </lineage>
</organism>
<dbReference type="NCBIfam" id="TIGR04183">
    <property type="entry name" value="Por_Secre_tail"/>
    <property type="match status" value="1"/>
</dbReference>
<dbReference type="InterPro" id="IPR023828">
    <property type="entry name" value="Peptidase_S8_Ser-AS"/>
</dbReference>
<sequence>MKFNRETGDNIRLVTGEDGVVQTGVAEIDEMMTRLGVSKIENVFAEGGTFRERRREAGLHLWYDVYAGDTQDHAETRAMGVFGDLPFINAVELIPVYRQEQSPVEKYINQSYSLAPEAQETWQAPKEEAETPYYPFNDPGLSLQWHYQNFGNKSGSIAGADINLFPAWEITAGRPEVIVAVIDGGVDYSHPDLAANMWVNTAERNGTAGVDDDGNGYKDDVYGYRWGGSLFPDSGEILPLDHGTHCAGTIAAVNNNGIGCCGVAGGTGKGDGVRIMSCQTFVPDNSKTDAYGNTIATGNTADAFAYAADNGAVIVSCSFSSTSNSYKEAIDYFIKNAGTDKNGKQTGPMKGGVVVCAAGNESSDTKRYPAAYEPCISVGGIRWDYTKASGSNYGDWITLSAPYGGGGTDNAIYSTYPTKSPNGTPKSSGYGYKSGTSQACPHVAGIAALMVSKFGVSQPDYVPNKLVTRLANSTRNIDSYLGSYAGRLGVGLVDAGRAVNYPPEMVPEKGREIYLEAFENVRINLNEYFSDPDGDALNYEVTGGNGGKLKVELEGTILVLTTISAGHSDVKIKATDLTGESVTATFAILAMDPKSEADVYPNPVTDILQVRMGKEVNGEVGVQLFNSAGVKVLDTKITVRPSKPGTIAVEKLSGGIYTLVIKYNGKEIKKNILKY</sequence>
<dbReference type="PROSITE" id="PS00137">
    <property type="entry name" value="SUBTILASE_HIS"/>
    <property type="match status" value="1"/>
</dbReference>
<evidence type="ECO:0000256" key="3">
    <source>
        <dbReference type="ARBA" id="ARBA00022801"/>
    </source>
</evidence>
<dbReference type="GO" id="GO:0004252">
    <property type="term" value="F:serine-type endopeptidase activity"/>
    <property type="evidence" value="ECO:0007669"/>
    <property type="project" value="InterPro"/>
</dbReference>
<dbReference type="PANTHER" id="PTHR43399">
    <property type="entry name" value="SUBTILISIN-RELATED"/>
    <property type="match status" value="1"/>
</dbReference>
<keyword evidence="2" id="KW-0645">Protease</keyword>
<gene>
    <name evidence="7" type="ORF">EZS27_027116</name>
</gene>
<dbReference type="PANTHER" id="PTHR43399:SF4">
    <property type="entry name" value="CELL WALL-ASSOCIATED PROTEASE"/>
    <property type="match status" value="1"/>
</dbReference>
<protein>
    <submittedName>
        <fullName evidence="7">Thermophilic serine proteinase</fullName>
        <ecNumber evidence="7">3.4.21.-</ecNumber>
    </submittedName>
</protein>
<keyword evidence="3 7" id="KW-0378">Hydrolase</keyword>
<evidence type="ECO:0000259" key="5">
    <source>
        <dbReference type="Pfam" id="PF00082"/>
    </source>
</evidence>
<dbReference type="EMBL" id="SNRY01002804">
    <property type="protein sequence ID" value="KAA6323445.1"/>
    <property type="molecule type" value="Genomic_DNA"/>
</dbReference>
<comment type="caution">
    <text evidence="7">The sequence shown here is derived from an EMBL/GenBank/DDBJ whole genome shotgun (WGS) entry which is preliminary data.</text>
</comment>
<dbReference type="InterPro" id="IPR026444">
    <property type="entry name" value="Secre_tail"/>
</dbReference>
<reference evidence="7" key="1">
    <citation type="submission" date="2019-03" db="EMBL/GenBank/DDBJ databases">
        <title>Single cell metagenomics reveals metabolic interactions within the superorganism composed of flagellate Streblomastix strix and complex community of Bacteroidetes bacteria on its surface.</title>
        <authorList>
            <person name="Treitli S.C."/>
            <person name="Kolisko M."/>
            <person name="Husnik F."/>
            <person name="Keeling P."/>
            <person name="Hampl V."/>
        </authorList>
    </citation>
    <scope>NUCLEOTIDE SEQUENCE</scope>
    <source>
        <strain evidence="7">STM</strain>
    </source>
</reference>
<dbReference type="Pfam" id="PF18962">
    <property type="entry name" value="Por_Secre_tail"/>
    <property type="match status" value="1"/>
</dbReference>
<dbReference type="InterPro" id="IPR015500">
    <property type="entry name" value="Peptidase_S8_subtilisin-rel"/>
</dbReference>
<evidence type="ECO:0000256" key="2">
    <source>
        <dbReference type="ARBA" id="ARBA00022670"/>
    </source>
</evidence>
<evidence type="ECO:0000259" key="6">
    <source>
        <dbReference type="Pfam" id="PF18962"/>
    </source>
</evidence>
<dbReference type="Pfam" id="PF00082">
    <property type="entry name" value="Peptidase_S8"/>
    <property type="match status" value="1"/>
</dbReference>
<dbReference type="InterPro" id="IPR036852">
    <property type="entry name" value="Peptidase_S8/S53_dom_sf"/>
</dbReference>
<dbReference type="InterPro" id="IPR022398">
    <property type="entry name" value="Peptidase_S8_His-AS"/>
</dbReference>
<dbReference type="EC" id="3.4.21.-" evidence="7"/>
<keyword evidence="4" id="KW-0720">Serine protease</keyword>
<dbReference type="InterPro" id="IPR051048">
    <property type="entry name" value="Peptidase_S8/S53_subtilisin"/>
</dbReference>
<accession>A0A5J4QQ77</accession>
<proteinExistence type="inferred from homology"/>
<dbReference type="PROSITE" id="PS51892">
    <property type="entry name" value="SUBTILASE"/>
    <property type="match status" value="1"/>
</dbReference>
<feature type="domain" description="Peptidase S8/S53" evidence="5">
    <location>
        <begin position="176"/>
        <end position="469"/>
    </location>
</feature>